<accession>A0ABS9BJV1</accession>
<proteinExistence type="predicted"/>
<dbReference type="RefSeq" id="WP_234866915.1">
    <property type="nucleotide sequence ID" value="NZ_JAKEVY010000003.1"/>
</dbReference>
<evidence type="ECO:0008006" key="3">
    <source>
        <dbReference type="Google" id="ProtNLM"/>
    </source>
</evidence>
<protein>
    <recommendedName>
        <fullName evidence="3">Lipoprotein</fullName>
    </recommendedName>
</protein>
<dbReference type="PROSITE" id="PS51257">
    <property type="entry name" value="PROKAR_LIPOPROTEIN"/>
    <property type="match status" value="1"/>
</dbReference>
<dbReference type="Proteomes" id="UP001200145">
    <property type="component" value="Unassembled WGS sequence"/>
</dbReference>
<organism evidence="1 2">
    <name type="scientific">Flavihumibacter fluminis</name>
    <dbReference type="NCBI Taxonomy" id="2909236"/>
    <lineage>
        <taxon>Bacteria</taxon>
        <taxon>Pseudomonadati</taxon>
        <taxon>Bacteroidota</taxon>
        <taxon>Chitinophagia</taxon>
        <taxon>Chitinophagales</taxon>
        <taxon>Chitinophagaceae</taxon>
        <taxon>Flavihumibacter</taxon>
    </lineage>
</organism>
<evidence type="ECO:0000313" key="2">
    <source>
        <dbReference type="Proteomes" id="UP001200145"/>
    </source>
</evidence>
<reference evidence="1 2" key="1">
    <citation type="submission" date="2022-01" db="EMBL/GenBank/DDBJ databases">
        <title>Flavihumibacter sp. nov., isolated from sediment of a river.</title>
        <authorList>
            <person name="Liu H."/>
        </authorList>
    </citation>
    <scope>NUCLEOTIDE SEQUENCE [LARGE SCALE GENOMIC DNA]</scope>
    <source>
        <strain evidence="1 2">RY-1</strain>
    </source>
</reference>
<keyword evidence="2" id="KW-1185">Reference proteome</keyword>
<evidence type="ECO:0000313" key="1">
    <source>
        <dbReference type="EMBL" id="MCF1715971.1"/>
    </source>
</evidence>
<gene>
    <name evidence="1" type="ORF">L0U88_15125</name>
</gene>
<dbReference type="EMBL" id="JAKEVY010000003">
    <property type="protein sequence ID" value="MCF1715971.1"/>
    <property type="molecule type" value="Genomic_DNA"/>
</dbReference>
<sequence>MQIFRLLLIAFLTIFLTGCNWFRPTAYFFISNISKERKAVDIKVSIAAKKVLDDSIRYTGIQPDLSNTSNISLPKGKYVKKVTADNGQALAEQPIYLGNDKWIFISYSYLPIDTAHANMLINKLGDDTASVNLRLGGHPPSVTIFIMDKEPVHM</sequence>
<comment type="caution">
    <text evidence="1">The sequence shown here is derived from an EMBL/GenBank/DDBJ whole genome shotgun (WGS) entry which is preliminary data.</text>
</comment>
<name>A0ABS9BJV1_9BACT</name>